<dbReference type="EMBL" id="VOKX01000026">
    <property type="protein sequence ID" value="KAB7845626.1"/>
    <property type="molecule type" value="Genomic_DNA"/>
</dbReference>
<feature type="transmembrane region" description="Helical" evidence="1">
    <location>
        <begin position="227"/>
        <end position="248"/>
    </location>
</feature>
<evidence type="ECO:0000256" key="1">
    <source>
        <dbReference type="SAM" id="Phobius"/>
    </source>
</evidence>
<feature type="transmembrane region" description="Helical" evidence="1">
    <location>
        <begin position="105"/>
        <end position="132"/>
    </location>
</feature>
<accession>A0A5N5W8I4</accession>
<evidence type="ECO:0000313" key="2">
    <source>
        <dbReference type="EMBL" id="KAB7845626.1"/>
    </source>
</evidence>
<feature type="transmembrane region" description="Helical" evidence="1">
    <location>
        <begin position="63"/>
        <end position="84"/>
    </location>
</feature>
<dbReference type="Proteomes" id="UP000327000">
    <property type="component" value="Unassembled WGS sequence"/>
</dbReference>
<comment type="caution">
    <text evidence="2">The sequence shown here is derived from an EMBL/GenBank/DDBJ whole genome shotgun (WGS) entry which is preliminary data.</text>
</comment>
<reference evidence="2 3" key="1">
    <citation type="journal article" date="2019" name="Microb. Cell Fact.">
        <title>Exploring novel herbicidin analogues by transcriptional regulator overexpression and MS/MS molecular networking.</title>
        <authorList>
            <person name="Shi Y."/>
            <person name="Gu R."/>
            <person name="Li Y."/>
            <person name="Wang X."/>
            <person name="Ren W."/>
            <person name="Li X."/>
            <person name="Wang L."/>
            <person name="Xie Y."/>
            <person name="Hong B."/>
        </authorList>
    </citation>
    <scope>NUCLEOTIDE SEQUENCE [LARGE SCALE GENOMIC DNA]</scope>
    <source>
        <strain evidence="2 3">US-43</strain>
    </source>
</reference>
<organism evidence="2 3">
    <name type="scientific">Streptomyces mobaraensis</name>
    <name type="common">Streptoverticillium mobaraense</name>
    <dbReference type="NCBI Taxonomy" id="35621"/>
    <lineage>
        <taxon>Bacteria</taxon>
        <taxon>Bacillati</taxon>
        <taxon>Actinomycetota</taxon>
        <taxon>Actinomycetes</taxon>
        <taxon>Kitasatosporales</taxon>
        <taxon>Streptomycetaceae</taxon>
        <taxon>Streptomyces</taxon>
    </lineage>
</organism>
<evidence type="ECO:0000313" key="3">
    <source>
        <dbReference type="Proteomes" id="UP000327000"/>
    </source>
</evidence>
<protein>
    <submittedName>
        <fullName evidence="2">ABC transporter permease</fullName>
    </submittedName>
</protein>
<keyword evidence="1" id="KW-1133">Transmembrane helix</keyword>
<dbReference type="AlphaFoldDB" id="A0A5N5W8I4"/>
<feature type="transmembrane region" description="Helical" evidence="1">
    <location>
        <begin position="181"/>
        <end position="207"/>
    </location>
</feature>
<gene>
    <name evidence="2" type="ORF">FRZ00_14250</name>
</gene>
<dbReference type="OrthoDB" id="4529884at2"/>
<keyword evidence="1" id="KW-0812">Transmembrane</keyword>
<name>A0A5N5W8I4_STRMB</name>
<keyword evidence="1" id="KW-0472">Membrane</keyword>
<feature type="transmembrane region" description="Helical" evidence="1">
    <location>
        <begin position="152"/>
        <end position="174"/>
    </location>
</feature>
<dbReference type="RefSeq" id="WP_152263726.1">
    <property type="nucleotide sequence ID" value="NZ_VOKX01000026.1"/>
</dbReference>
<keyword evidence="3" id="KW-1185">Reference proteome</keyword>
<feature type="transmembrane region" description="Helical" evidence="1">
    <location>
        <begin position="28"/>
        <end position="51"/>
    </location>
</feature>
<sequence length="253" mass="24906">MNASPSVRSALTAAARAEWAKTASVRGLVAALAATVVTTIAFGAVACAVAGDTTGESDFDPIRFSFFGVGFGQITAICFGALAMAGEYTHGSIRVSLAAVPRRGVFYTAKLGVVTGLTLAAGLVAGFGALVVGQPLLGDAGVGAGAPGALRAAVGCGLHLALLALLAAGTAAVLRSPVGTLGLLVPLVCLLSPVLGPDALGGAGQFLPDRAGQQMMATDPEGALGPWSGLGVAALWAVAAAATGWWALRRRDA</sequence>
<proteinExistence type="predicted"/>